<protein>
    <recommendedName>
        <fullName evidence="2">phenylalanine--tRNA ligase</fullName>
        <ecNumber evidence="2">6.1.1.20</ecNumber>
    </recommendedName>
</protein>
<evidence type="ECO:0000256" key="8">
    <source>
        <dbReference type="ARBA" id="ARBA00022917"/>
    </source>
</evidence>
<comment type="cofactor">
    <cofactor evidence="1">
        <name>Mg(2+)</name>
        <dbReference type="ChEBI" id="CHEBI:18420"/>
    </cofactor>
</comment>
<keyword evidence="13" id="KW-1185">Reference proteome</keyword>
<dbReference type="Pfam" id="PF17759">
    <property type="entry name" value="tRNA_synthFbeta"/>
    <property type="match status" value="1"/>
</dbReference>
<evidence type="ECO:0000256" key="3">
    <source>
        <dbReference type="ARBA" id="ARBA00022598"/>
    </source>
</evidence>
<dbReference type="InterPro" id="IPR009061">
    <property type="entry name" value="DNA-bd_dom_put_sf"/>
</dbReference>
<dbReference type="OrthoDB" id="9805455at2"/>
<dbReference type="Gene3D" id="3.30.70.380">
    <property type="entry name" value="Ferrodoxin-fold anticodon-binding domain"/>
    <property type="match status" value="1"/>
</dbReference>
<dbReference type="SUPFAM" id="SSF54991">
    <property type="entry name" value="Anticodon-binding domain of PheRS"/>
    <property type="match status" value="1"/>
</dbReference>
<dbReference type="GO" id="GO:0004826">
    <property type="term" value="F:phenylalanine-tRNA ligase activity"/>
    <property type="evidence" value="ECO:0007669"/>
    <property type="project" value="UniProtKB-EC"/>
</dbReference>
<evidence type="ECO:0000313" key="13">
    <source>
        <dbReference type="Proteomes" id="UP000254834"/>
    </source>
</evidence>
<dbReference type="InterPro" id="IPR005121">
    <property type="entry name" value="Fdx_antiC-bd"/>
</dbReference>
<keyword evidence="3" id="KW-0436">Ligase</keyword>
<sequence>MKISVNWMLDHIATPISKIDVGLIVAKFNTRTAEIEHYEQLALDVDNLFLVRIESIDPSGCIAWCDELKISLKLSFRNDICVDQLVFIRRDGNEFSWEALKKYSATKEGLFPAVDCEDVLVAGEWKKYIEDVDCILDVDNKSINHRPDLWGHRGIAREVAAYMGWQLKPLESMIIPVPSITAEKKVDGSSQKTLSVEIDDVNLSPRFAALYCHQIENKASQIWMAMRLARVDSRPINTVVDCTNYVMFDISQPMHVFDAVNFPDKNLTVRRAASHEKLELLDGTNIALTQQDIVVTDGKNPVALAGVMGGKQASFSTKATSIIIEAGSFHASMVRNSATRVKHVTESSTRFSKQLDPMQNTTALLRFLALASQAGVLDAVSEPLVCVGKVVQDSVIVVTHSFIEKRLGTKISSEQVRTLLESICCGVSMVEKEDDNIYHVTVPTYRTTKDISIPEDIVEEIARLYGFENIAYQRPARLMKSFDLSVDEKIRKIKQHCAFAMKMREVRDYLFYDESFLKRLGWYPTDAVAIKNPVSENWKVLVTSLIPHLIKNVELNSHSHEQINLFEHNNIWRELSATESVERKALSGIFFGNAHKDFYDYKAQLVDLFNSLDLPVVWAKTQGNMDPWFDQLQTADLIIDGVKIGRAGMLSAAFVKGVVKGKGFVFELSSDLMIAYPVAAKKYTPWSKYQAVCVDISMLIDADKTADMVAATIKKVDDLIINVELVDFFEKESWGDKRSLTMRYTISDFKQTLSKEVIDTITQKTQQAIMNLGGEIR</sequence>
<dbReference type="Gene3D" id="3.30.930.10">
    <property type="entry name" value="Bira Bifunctional Protein, Domain 2"/>
    <property type="match status" value="1"/>
</dbReference>
<dbReference type="Pfam" id="PF03484">
    <property type="entry name" value="B5"/>
    <property type="match status" value="1"/>
</dbReference>
<keyword evidence="9" id="KW-0030">Aminoacyl-tRNA synthetase</keyword>
<dbReference type="InterPro" id="IPR045864">
    <property type="entry name" value="aa-tRNA-synth_II/BPL/LPL"/>
</dbReference>
<dbReference type="InterPro" id="IPR005146">
    <property type="entry name" value="B3/B4_tRNA-bd"/>
</dbReference>
<evidence type="ECO:0000259" key="10">
    <source>
        <dbReference type="PROSITE" id="PS51447"/>
    </source>
</evidence>
<gene>
    <name evidence="12" type="ORF">C0J27_03940</name>
</gene>
<reference evidence="12 13" key="1">
    <citation type="submission" date="2017-12" db="EMBL/GenBank/DDBJ databases">
        <title>Chromulinavorax destructans is a abundant pathogen of dominant heterotrophic picoflagllates.</title>
        <authorList>
            <person name="Deeg C.M."/>
            <person name="Zimmer M."/>
            <person name="Suttle C.A."/>
        </authorList>
    </citation>
    <scope>NUCLEOTIDE SEQUENCE [LARGE SCALE GENOMIC DNA]</scope>
    <source>
        <strain evidence="12 13">SeV1</strain>
    </source>
</reference>
<dbReference type="SUPFAM" id="SSF55681">
    <property type="entry name" value="Class II aaRS and biotin synthetases"/>
    <property type="match status" value="1"/>
</dbReference>
<evidence type="ECO:0000256" key="7">
    <source>
        <dbReference type="ARBA" id="ARBA00022842"/>
    </source>
</evidence>
<dbReference type="GO" id="GO:0000287">
    <property type="term" value="F:magnesium ion binding"/>
    <property type="evidence" value="ECO:0007669"/>
    <property type="project" value="InterPro"/>
</dbReference>
<dbReference type="GO" id="GO:0006432">
    <property type="term" value="P:phenylalanyl-tRNA aminoacylation"/>
    <property type="evidence" value="ECO:0007669"/>
    <property type="project" value="InterPro"/>
</dbReference>
<keyword evidence="5" id="KW-0547">Nucleotide-binding</keyword>
<dbReference type="SMART" id="SM00873">
    <property type="entry name" value="B3_4"/>
    <property type="match status" value="1"/>
</dbReference>
<keyword evidence="8" id="KW-0648">Protein biosynthesis</keyword>
<keyword evidence="6" id="KW-0067">ATP-binding</keyword>
<dbReference type="InterPro" id="IPR020825">
    <property type="entry name" value="Phe-tRNA_synthase-like_B3/B4"/>
</dbReference>
<dbReference type="PANTHER" id="PTHR10947:SF0">
    <property type="entry name" value="PHENYLALANINE--TRNA LIGASE BETA SUBUNIT"/>
    <property type="match status" value="1"/>
</dbReference>
<dbReference type="Proteomes" id="UP000254834">
    <property type="component" value="Chromosome"/>
</dbReference>
<dbReference type="Pfam" id="PF03147">
    <property type="entry name" value="FDX-ACB"/>
    <property type="match status" value="1"/>
</dbReference>
<dbReference type="InterPro" id="IPR005147">
    <property type="entry name" value="tRNA_synthase_B5-dom"/>
</dbReference>
<dbReference type="SUPFAM" id="SSF56037">
    <property type="entry name" value="PheT/TilS domain"/>
    <property type="match status" value="1"/>
</dbReference>
<evidence type="ECO:0000256" key="4">
    <source>
        <dbReference type="ARBA" id="ARBA00022723"/>
    </source>
</evidence>
<dbReference type="Gene3D" id="3.50.40.10">
    <property type="entry name" value="Phenylalanyl-trna Synthetase, Chain B, domain 3"/>
    <property type="match status" value="1"/>
</dbReference>
<evidence type="ECO:0000256" key="1">
    <source>
        <dbReference type="ARBA" id="ARBA00001946"/>
    </source>
</evidence>
<evidence type="ECO:0000256" key="6">
    <source>
        <dbReference type="ARBA" id="ARBA00022840"/>
    </source>
</evidence>
<organism evidence="12 13">
    <name type="scientific">Candidatus Chromulinivorax destructor</name>
    <dbReference type="NCBI Taxonomy" id="2066483"/>
    <lineage>
        <taxon>Bacteria</taxon>
        <taxon>Candidatus Babelota</taxon>
        <taxon>Candidatus Babeliae</taxon>
        <taxon>Candidatus Babeliales</taxon>
        <taxon>Candidatus Chromulinivoraceae</taxon>
        <taxon>Candidatus Chromulinivorax</taxon>
    </lineage>
</organism>
<dbReference type="Pfam" id="PF03483">
    <property type="entry name" value="B3_4"/>
    <property type="match status" value="1"/>
</dbReference>
<dbReference type="EC" id="6.1.1.20" evidence="2"/>
<feature type="domain" description="B5" evidence="11">
    <location>
        <begin position="391"/>
        <end position="472"/>
    </location>
</feature>
<feature type="domain" description="FDX-ACB" evidence="10">
    <location>
        <begin position="687"/>
        <end position="777"/>
    </location>
</feature>
<dbReference type="PROSITE" id="PS51483">
    <property type="entry name" value="B5"/>
    <property type="match status" value="1"/>
</dbReference>
<dbReference type="AlphaFoldDB" id="A0A345ZC52"/>
<dbReference type="RefSeq" id="WP_115585884.1">
    <property type="nucleotide sequence ID" value="NZ_CP025544.1"/>
</dbReference>
<dbReference type="GO" id="GO:0009328">
    <property type="term" value="C:phenylalanine-tRNA ligase complex"/>
    <property type="evidence" value="ECO:0007669"/>
    <property type="project" value="TreeGrafter"/>
</dbReference>
<dbReference type="SUPFAM" id="SSF46955">
    <property type="entry name" value="Putative DNA-binding domain"/>
    <property type="match status" value="1"/>
</dbReference>
<keyword evidence="7" id="KW-0460">Magnesium</keyword>
<dbReference type="KEGG" id="cdes:C0J27_03940"/>
<keyword evidence="4" id="KW-0479">Metal-binding</keyword>
<proteinExistence type="predicted"/>
<evidence type="ECO:0000256" key="2">
    <source>
        <dbReference type="ARBA" id="ARBA00012814"/>
    </source>
</evidence>
<dbReference type="EMBL" id="CP025544">
    <property type="protein sequence ID" value="AXK60869.1"/>
    <property type="molecule type" value="Genomic_DNA"/>
</dbReference>
<dbReference type="SMART" id="SM00874">
    <property type="entry name" value="B5"/>
    <property type="match status" value="1"/>
</dbReference>
<dbReference type="GO" id="GO:0003723">
    <property type="term" value="F:RNA binding"/>
    <property type="evidence" value="ECO:0007669"/>
    <property type="project" value="InterPro"/>
</dbReference>
<dbReference type="GO" id="GO:0005524">
    <property type="term" value="F:ATP binding"/>
    <property type="evidence" value="ECO:0007669"/>
    <property type="project" value="UniProtKB-KW"/>
</dbReference>
<dbReference type="Gene3D" id="3.30.56.10">
    <property type="match status" value="2"/>
</dbReference>
<evidence type="ECO:0000256" key="9">
    <source>
        <dbReference type="ARBA" id="ARBA00023146"/>
    </source>
</evidence>
<accession>A0A345ZC52</accession>
<dbReference type="PANTHER" id="PTHR10947">
    <property type="entry name" value="PHENYLALANYL-TRNA SYNTHETASE BETA CHAIN AND LEUCINE-RICH REPEAT-CONTAINING PROTEIN 47"/>
    <property type="match status" value="1"/>
</dbReference>
<evidence type="ECO:0000259" key="11">
    <source>
        <dbReference type="PROSITE" id="PS51483"/>
    </source>
</evidence>
<evidence type="ECO:0000313" key="12">
    <source>
        <dbReference type="EMBL" id="AXK60869.1"/>
    </source>
</evidence>
<dbReference type="InterPro" id="IPR045060">
    <property type="entry name" value="Phe-tRNA-ligase_IIc_bsu"/>
</dbReference>
<evidence type="ECO:0000256" key="5">
    <source>
        <dbReference type="ARBA" id="ARBA00022741"/>
    </source>
</evidence>
<name>A0A345ZC52_9BACT</name>
<dbReference type="PROSITE" id="PS51447">
    <property type="entry name" value="FDX_ACB"/>
    <property type="match status" value="1"/>
</dbReference>
<dbReference type="SMART" id="SM00896">
    <property type="entry name" value="FDX-ACB"/>
    <property type="match status" value="1"/>
</dbReference>
<dbReference type="InterPro" id="IPR036690">
    <property type="entry name" value="Fdx_antiC-bd_sf"/>
</dbReference>
<dbReference type="InterPro" id="IPR041616">
    <property type="entry name" value="PheRS_beta_core"/>
</dbReference>